<proteinExistence type="predicted"/>
<accession>A0ACA8ZQ15</accession>
<sequence>MKNTLTTLTFTTLTLTILTILTINVKVAHAINIEDDKVVFFDTHPELFYKIGGANRIRPPLTPDANVKIGLNGTTNLGYSCGEFDISANFANIMNGLKDGVDDAVNAVTNSANAAIGSLPSLVLQRALPGVYDMFQEYKLDAETEIDIANKSCEEMELEIARGENPYADFFQTAKSEDWREEAQKGTLLTKTKEKVEKNAGNNGVTEFGEKVGGAGQPPMKVVENAVIAGYNYAQGNTSNPTQSSSAPADTELGKTFPSSNDAVIWATDVLGEFEINNKEPITKIGSGLHPKIKQEKELAMEQLNKRAFNELGLGPKVLAKIKNFSIKDQGSVYSNLLDDIAIERTIKRAMIIRRLLLSGNQAETSNERDKKIALLERDIKSLIFERNVRQELTNNTILEVLKIRAIEDNQNDFKMPDNRPFYNT</sequence>
<reference evidence="1" key="1">
    <citation type="submission" date="2020-05" db="EMBL/GenBank/DDBJ databases">
        <authorList>
            <person name="Petersen J."/>
            <person name="Sayavedra L."/>
        </authorList>
    </citation>
    <scope>NUCLEOTIDE SEQUENCE</scope>
    <source>
        <strain evidence="1">B azoricus SOX Menez Gwen</strain>
    </source>
</reference>
<organism evidence="1 2">
    <name type="scientific">Bathymodiolus azoricus thioautotrophic gill symbiont</name>
    <dbReference type="NCBI Taxonomy" id="235205"/>
    <lineage>
        <taxon>Bacteria</taxon>
        <taxon>Pseudomonadati</taxon>
        <taxon>Pseudomonadota</taxon>
        <taxon>Gammaproteobacteria</taxon>
        <taxon>sulfur-oxidizing symbionts</taxon>
    </lineage>
</organism>
<keyword evidence="2" id="KW-1185">Reference proteome</keyword>
<evidence type="ECO:0000313" key="1">
    <source>
        <dbReference type="EMBL" id="CAB5498495.1"/>
    </source>
</evidence>
<name>A0ACA8ZQ15_9GAMM</name>
<gene>
    <name evidence="1" type="ORF">AZO1586R_774</name>
</gene>
<evidence type="ECO:0000313" key="2">
    <source>
        <dbReference type="Proteomes" id="UP000635628"/>
    </source>
</evidence>
<comment type="caution">
    <text evidence="1">The sequence shown here is derived from an EMBL/GenBank/DDBJ whole genome shotgun (WGS) entry which is preliminary data.</text>
</comment>
<dbReference type="EMBL" id="CAESAP020000137">
    <property type="protein sequence ID" value="CAB5498495.1"/>
    <property type="molecule type" value="Genomic_DNA"/>
</dbReference>
<dbReference type="Proteomes" id="UP000635628">
    <property type="component" value="Unassembled WGS sequence"/>
</dbReference>
<protein>
    <submittedName>
        <fullName evidence="1">Uncharacterized protein</fullName>
    </submittedName>
</protein>